<dbReference type="EMBL" id="LIAE01007672">
    <property type="protein sequence ID" value="PAV77657.1"/>
    <property type="molecule type" value="Genomic_DNA"/>
</dbReference>
<dbReference type="InterPro" id="IPR047171">
    <property type="entry name" value="BAZ1A"/>
</dbReference>
<gene>
    <name evidence="8" type="ORF">WR25_15642</name>
</gene>
<organism evidence="8 9">
    <name type="scientific">Diploscapter pachys</name>
    <dbReference type="NCBI Taxonomy" id="2018661"/>
    <lineage>
        <taxon>Eukaryota</taxon>
        <taxon>Metazoa</taxon>
        <taxon>Ecdysozoa</taxon>
        <taxon>Nematoda</taxon>
        <taxon>Chromadorea</taxon>
        <taxon>Rhabditida</taxon>
        <taxon>Rhabditina</taxon>
        <taxon>Rhabditomorpha</taxon>
        <taxon>Rhabditoidea</taxon>
        <taxon>Rhabditidae</taxon>
        <taxon>Diploscapter</taxon>
    </lineage>
</organism>
<evidence type="ECO:0000259" key="6">
    <source>
        <dbReference type="PROSITE" id="PS50016"/>
    </source>
</evidence>
<dbReference type="AlphaFoldDB" id="A0A2A2KUX0"/>
<feature type="compositionally biased region" description="Polar residues" evidence="5">
    <location>
        <begin position="776"/>
        <end position="786"/>
    </location>
</feature>
<dbReference type="PROSITE" id="PS50089">
    <property type="entry name" value="ZF_RING_2"/>
    <property type="match status" value="1"/>
</dbReference>
<evidence type="ECO:0000256" key="5">
    <source>
        <dbReference type="SAM" id="MobiDB-lite"/>
    </source>
</evidence>
<dbReference type="SUPFAM" id="SSF57903">
    <property type="entry name" value="FYVE/PHD zinc finger"/>
    <property type="match status" value="1"/>
</dbReference>
<dbReference type="PANTHER" id="PTHR46510">
    <property type="entry name" value="BROMODOMAIN ADJACENT TO ZINC FINGER DOMAIN PROTEIN 1A"/>
    <property type="match status" value="1"/>
</dbReference>
<dbReference type="InterPro" id="IPR001841">
    <property type="entry name" value="Znf_RING"/>
</dbReference>
<feature type="region of interest" description="Disordered" evidence="5">
    <location>
        <begin position="372"/>
        <end position="392"/>
    </location>
</feature>
<dbReference type="CDD" id="cd15545">
    <property type="entry name" value="PHD_BAZ2A_like"/>
    <property type="match status" value="1"/>
</dbReference>
<evidence type="ECO:0000259" key="7">
    <source>
        <dbReference type="PROSITE" id="PS50089"/>
    </source>
</evidence>
<evidence type="ECO:0000256" key="2">
    <source>
        <dbReference type="ARBA" id="ARBA00022771"/>
    </source>
</evidence>
<feature type="compositionally biased region" description="Basic and acidic residues" evidence="5">
    <location>
        <begin position="644"/>
        <end position="699"/>
    </location>
</feature>
<dbReference type="PROSITE" id="PS50016">
    <property type="entry name" value="ZF_PHD_2"/>
    <property type="match status" value="1"/>
</dbReference>
<dbReference type="GO" id="GO:0031445">
    <property type="term" value="P:regulation of heterochromatin formation"/>
    <property type="evidence" value="ECO:0007669"/>
    <property type="project" value="TreeGrafter"/>
</dbReference>
<evidence type="ECO:0008006" key="10">
    <source>
        <dbReference type="Google" id="ProtNLM"/>
    </source>
</evidence>
<comment type="caution">
    <text evidence="8">The sequence shown here is derived from an EMBL/GenBank/DDBJ whole genome shotgun (WGS) entry which is preliminary data.</text>
</comment>
<dbReference type="SMART" id="SM00249">
    <property type="entry name" value="PHD"/>
    <property type="match status" value="1"/>
</dbReference>
<dbReference type="GO" id="GO:0045740">
    <property type="term" value="P:positive regulation of DNA replication"/>
    <property type="evidence" value="ECO:0007669"/>
    <property type="project" value="TreeGrafter"/>
</dbReference>
<keyword evidence="3" id="KW-0862">Zinc</keyword>
<feature type="compositionally biased region" description="Acidic residues" evidence="5">
    <location>
        <begin position="204"/>
        <end position="253"/>
    </location>
</feature>
<feature type="compositionally biased region" description="Polar residues" evidence="5">
    <location>
        <begin position="452"/>
        <end position="469"/>
    </location>
</feature>
<feature type="region of interest" description="Disordered" evidence="5">
    <location>
        <begin position="818"/>
        <end position="843"/>
    </location>
</feature>
<dbReference type="GO" id="GO:0003677">
    <property type="term" value="F:DNA binding"/>
    <property type="evidence" value="ECO:0007669"/>
    <property type="project" value="TreeGrafter"/>
</dbReference>
<keyword evidence="2 4" id="KW-0863">Zinc-finger</keyword>
<dbReference type="SMART" id="SM00184">
    <property type="entry name" value="RING"/>
    <property type="match status" value="2"/>
</dbReference>
<reference evidence="8 9" key="1">
    <citation type="journal article" date="2017" name="Curr. Biol.">
        <title>Genome architecture and evolution of a unichromosomal asexual nematode.</title>
        <authorList>
            <person name="Fradin H."/>
            <person name="Zegar C."/>
            <person name="Gutwein M."/>
            <person name="Lucas J."/>
            <person name="Kovtun M."/>
            <person name="Corcoran D."/>
            <person name="Baugh L.R."/>
            <person name="Kiontke K."/>
            <person name="Gunsalus K."/>
            <person name="Fitch D.H."/>
            <person name="Piano F."/>
        </authorList>
    </citation>
    <scope>NUCLEOTIDE SEQUENCE [LARGE SCALE GENOMIC DNA]</scope>
    <source>
        <strain evidence="8">PF1309</strain>
    </source>
</reference>
<dbReference type="InterPro" id="IPR019786">
    <property type="entry name" value="Zinc_finger_PHD-type_CS"/>
</dbReference>
<feature type="compositionally biased region" description="Basic and acidic residues" evidence="5">
    <location>
        <begin position="753"/>
        <end position="775"/>
    </location>
</feature>
<proteinExistence type="predicted"/>
<dbReference type="InterPro" id="IPR011011">
    <property type="entry name" value="Znf_FYVE_PHD"/>
</dbReference>
<feature type="region of interest" description="Disordered" evidence="5">
    <location>
        <begin position="185"/>
        <end position="325"/>
    </location>
</feature>
<feature type="compositionally biased region" description="Polar residues" evidence="5">
    <location>
        <begin position="383"/>
        <end position="392"/>
    </location>
</feature>
<keyword evidence="9" id="KW-1185">Reference proteome</keyword>
<name>A0A2A2KUX0_9BILA</name>
<evidence type="ECO:0000256" key="4">
    <source>
        <dbReference type="PROSITE-ProRule" id="PRU00175"/>
    </source>
</evidence>
<evidence type="ECO:0000313" key="8">
    <source>
        <dbReference type="EMBL" id="PAV77657.1"/>
    </source>
</evidence>
<dbReference type="OrthoDB" id="1935339at2759"/>
<dbReference type="Proteomes" id="UP000218231">
    <property type="component" value="Unassembled WGS sequence"/>
</dbReference>
<dbReference type="InterPro" id="IPR001965">
    <property type="entry name" value="Znf_PHD"/>
</dbReference>
<feature type="domain" description="RING-type" evidence="7">
    <location>
        <begin position="19"/>
        <end position="59"/>
    </location>
</feature>
<feature type="region of interest" description="Disordered" evidence="5">
    <location>
        <begin position="864"/>
        <end position="905"/>
    </location>
</feature>
<protein>
    <recommendedName>
        <fullName evidence="10">PHD and RING finger domain-containing protein 1</fullName>
    </recommendedName>
</protein>
<feature type="compositionally biased region" description="Basic and acidic residues" evidence="5">
    <location>
        <begin position="254"/>
        <end position="274"/>
    </location>
</feature>
<feature type="compositionally biased region" description="Basic residues" evidence="5">
    <location>
        <begin position="275"/>
        <end position="308"/>
    </location>
</feature>
<dbReference type="GO" id="GO:0000228">
    <property type="term" value="C:nuclear chromosome"/>
    <property type="evidence" value="ECO:0007669"/>
    <property type="project" value="TreeGrafter"/>
</dbReference>
<evidence type="ECO:0000313" key="9">
    <source>
        <dbReference type="Proteomes" id="UP000218231"/>
    </source>
</evidence>
<feature type="compositionally biased region" description="Pro residues" evidence="5">
    <location>
        <begin position="792"/>
        <end position="803"/>
    </location>
</feature>
<dbReference type="Gene3D" id="3.30.40.10">
    <property type="entry name" value="Zinc/RING finger domain, C3HC4 (zinc finger)"/>
    <property type="match status" value="2"/>
</dbReference>
<feature type="compositionally biased region" description="Basic residues" evidence="5">
    <location>
        <begin position="725"/>
        <end position="734"/>
    </location>
</feature>
<dbReference type="GO" id="GO:0006338">
    <property type="term" value="P:chromatin remodeling"/>
    <property type="evidence" value="ECO:0007669"/>
    <property type="project" value="InterPro"/>
</dbReference>
<accession>A0A2A2KUX0</accession>
<dbReference type="SUPFAM" id="SSF57850">
    <property type="entry name" value="RING/U-box"/>
    <property type="match status" value="1"/>
</dbReference>
<dbReference type="InterPro" id="IPR019787">
    <property type="entry name" value="Znf_PHD-finger"/>
</dbReference>
<dbReference type="PANTHER" id="PTHR46510:SF1">
    <property type="entry name" value="BROMODOMAIN ADJACENT TO ZINC FINGER DOMAIN PROTEIN 1A"/>
    <property type="match status" value="1"/>
</dbReference>
<sequence length="967" mass="111250">MEEEPTSSSAADAADQHTCPICLSDLDTAFAKSNACSHRFDEECIYEWAKHQTNCPNCRAEFEFVYTYSLLADGKTKLIRTKKFERKTQKDASDYANTTCEICETGSDEHQILLCDGCDKGFHTYCLDPPIETIPRGRWYCPDCEPVRRPQVASRQQQQTQRRLVTRTALAERVRRNLFTRATQNSRRREILPEEELLLGSDGDQTEEDELEDEEGQDVSDEEGENEEEDVEDEGEAEGSEGEEEEAETSFAEEDSRVLDDEEPITRKKLPEVKRGKRKTKKQTKRKTKGRGRKRRARRRKSRRRAKRVPVTDGPMTAYLNQVRKKKGSIDSLPFPKLSVLGADMEPIDNGDEVNQATIFSRCFDRPLFARASDQQKQKAQDGVSSEAPQASADNFDLLGTIIPEQTKTLAPGKLFCVGDGKFKETEEFERYKKKKEGKMSENLKKQLGIETKSNSSSEMEETASPSKTTSKEKPITAEEEKDGKSIAKTEPKNVIEEKDGNVTIKIEPETVSNEKEAKRAESSDNQKEEGEIDRPKSDNSNKSSTDSKKEGGDRQRTAEVDRRDRDKNDRNRDESRDSRRDDRNKESRVPPPPPRPRNRSQELQQRTVVNLLDERPMEMRLNRPPPPPDNNRYRNWSGGNRRRRDDEGALPERRDDRNGVEPPEKRRREDDRRRPEVENRDESERGDRKRPRNRDEHASPLVYDRVAEITRDMEKIRENEKRSNKDKKKKKKYDKKDRKEGSHSSSKRSRSRSNERRGHSRDRRYGDSSRHRDSPSPTLASSTLGSILPRRPNPPAPLPAPVIPTSQLPSLLSMSLLPPVPTIHSDPPMAPKNPSPSKSAKIEDHQSIQYLSALLAQRFNEVRREKPSLPPPPPPNLNSSQMQAHKQTSEKISKYEEKRNKQHAVERYSKPIAYRAFKEKIINKDQYKNIMKTVNKYCVRQNILDSKAIEDITDREIDKVRNKLLV</sequence>
<dbReference type="GO" id="GO:0006355">
    <property type="term" value="P:regulation of DNA-templated transcription"/>
    <property type="evidence" value="ECO:0007669"/>
    <property type="project" value="TreeGrafter"/>
</dbReference>
<dbReference type="Pfam" id="PF00628">
    <property type="entry name" value="PHD"/>
    <property type="match status" value="1"/>
</dbReference>
<feature type="compositionally biased region" description="Basic and acidic residues" evidence="5">
    <location>
        <begin position="706"/>
        <end position="724"/>
    </location>
</feature>
<feature type="domain" description="PHD-type" evidence="6">
    <location>
        <begin position="97"/>
        <end position="147"/>
    </location>
</feature>
<dbReference type="Pfam" id="PF13639">
    <property type="entry name" value="zf-RING_2"/>
    <property type="match status" value="1"/>
</dbReference>
<evidence type="ECO:0000256" key="1">
    <source>
        <dbReference type="ARBA" id="ARBA00022723"/>
    </source>
</evidence>
<feature type="compositionally biased region" description="Basic and acidic residues" evidence="5">
    <location>
        <begin position="888"/>
        <end position="905"/>
    </location>
</feature>
<keyword evidence="1" id="KW-0479">Metal-binding</keyword>
<feature type="region of interest" description="Disordered" evidence="5">
    <location>
        <begin position="431"/>
        <end position="803"/>
    </location>
</feature>
<feature type="compositionally biased region" description="Basic and acidic residues" evidence="5">
    <location>
        <begin position="470"/>
        <end position="589"/>
    </location>
</feature>
<feature type="compositionally biased region" description="Basic and acidic residues" evidence="5">
    <location>
        <begin position="613"/>
        <end position="622"/>
    </location>
</feature>
<dbReference type="STRING" id="2018661.A0A2A2KUX0"/>
<dbReference type="PROSITE" id="PS01359">
    <property type="entry name" value="ZF_PHD_1"/>
    <property type="match status" value="1"/>
</dbReference>
<dbReference type="GO" id="GO:0008270">
    <property type="term" value="F:zinc ion binding"/>
    <property type="evidence" value="ECO:0007669"/>
    <property type="project" value="UniProtKB-KW"/>
</dbReference>
<evidence type="ECO:0000256" key="3">
    <source>
        <dbReference type="ARBA" id="ARBA00022833"/>
    </source>
</evidence>
<dbReference type="InterPro" id="IPR013083">
    <property type="entry name" value="Znf_RING/FYVE/PHD"/>
</dbReference>
<dbReference type="GO" id="GO:0008623">
    <property type="term" value="C:CHRAC"/>
    <property type="evidence" value="ECO:0007669"/>
    <property type="project" value="TreeGrafter"/>
</dbReference>